<sequence>MSSNERASTYEVAHKTLARRQYLREKQREHRRKLNADRAIAIAQCVHLQSVLDGLQAARPLSMAPRKEIYGPLSWHSIAAEFKGEVHRVLKDRQSLVTQTQEYQSLMQAMRRFVMNIPPPMSRSNEWRSATLVADPRVRNLGKEWLTQQMYHNMHEPLALLPAVRNDEEFYQFDLEASDEDKSFVGLESIQFTWPGTVQMFRRLVETNMKAVVEEVTANTRLFHKTTPKGTFVNLLQGHFVEADRFIMVMRQVEHDETYICHPLQKQQHDLLWTEVRQVSPTHILVRLVGRVSHIFRPATGFVSVDELAALVGIDVTGIEVDQKDAHVRREIIRQSYAWFLSWRQHFMDLMHQSAAN</sequence>
<dbReference type="RefSeq" id="XP_009831533.1">
    <property type="nucleotide sequence ID" value="XM_009833231.1"/>
</dbReference>
<reference evidence="1" key="1">
    <citation type="submission" date="2013-12" db="EMBL/GenBank/DDBJ databases">
        <title>The Genome Sequence of Aphanomyces astaci APO3.</title>
        <authorList>
            <consortium name="The Broad Institute Genomics Platform"/>
            <person name="Russ C."/>
            <person name="Tyler B."/>
            <person name="van West P."/>
            <person name="Dieguez-Uribeondo J."/>
            <person name="Young S.K."/>
            <person name="Zeng Q."/>
            <person name="Gargeya S."/>
            <person name="Fitzgerald M."/>
            <person name="Abouelleil A."/>
            <person name="Alvarado L."/>
            <person name="Chapman S.B."/>
            <person name="Gainer-Dewar J."/>
            <person name="Goldberg J."/>
            <person name="Griggs A."/>
            <person name="Gujja S."/>
            <person name="Hansen M."/>
            <person name="Howarth C."/>
            <person name="Imamovic A."/>
            <person name="Ireland A."/>
            <person name="Larimer J."/>
            <person name="McCowan C."/>
            <person name="Murphy C."/>
            <person name="Pearson M."/>
            <person name="Poon T.W."/>
            <person name="Priest M."/>
            <person name="Roberts A."/>
            <person name="Saif S."/>
            <person name="Shea T."/>
            <person name="Sykes S."/>
            <person name="Wortman J."/>
            <person name="Nusbaum C."/>
            <person name="Birren B."/>
        </authorList>
    </citation>
    <scope>NUCLEOTIDE SEQUENCE [LARGE SCALE GENOMIC DNA]</scope>
    <source>
        <strain evidence="1">APO3</strain>
    </source>
</reference>
<organism evidence="1">
    <name type="scientific">Aphanomyces astaci</name>
    <name type="common">Crayfish plague agent</name>
    <dbReference type="NCBI Taxonomy" id="112090"/>
    <lineage>
        <taxon>Eukaryota</taxon>
        <taxon>Sar</taxon>
        <taxon>Stramenopiles</taxon>
        <taxon>Oomycota</taxon>
        <taxon>Saprolegniomycetes</taxon>
        <taxon>Saprolegniales</taxon>
        <taxon>Verrucalvaceae</taxon>
        <taxon>Aphanomyces</taxon>
    </lineage>
</organism>
<dbReference type="EMBL" id="KI913129">
    <property type="protein sequence ID" value="ETV78814.1"/>
    <property type="molecule type" value="Genomic_DNA"/>
</dbReference>
<protein>
    <submittedName>
        <fullName evidence="1">Uncharacterized protein</fullName>
    </submittedName>
</protein>
<accession>W4GIE6</accession>
<dbReference type="AlphaFoldDB" id="W4GIE6"/>
<dbReference type="OrthoDB" id="60666at2759"/>
<dbReference type="GeneID" id="20809640"/>
<dbReference type="VEuPathDB" id="FungiDB:H257_07644"/>
<evidence type="ECO:0000313" key="1">
    <source>
        <dbReference type="EMBL" id="ETV78814.1"/>
    </source>
</evidence>
<gene>
    <name evidence="1" type="ORF">H257_07644</name>
</gene>
<proteinExistence type="predicted"/>
<name>W4GIE6_APHAT</name>